<keyword evidence="4" id="KW-0274">FAD</keyword>
<evidence type="ECO:0000313" key="8">
    <source>
        <dbReference type="Proteomes" id="UP001528040"/>
    </source>
</evidence>
<comment type="caution">
    <text evidence="7">The sequence shown here is derived from an EMBL/GenBank/DDBJ whole genome shotgun (WGS) entry which is preliminary data.</text>
</comment>
<dbReference type="EMBL" id="JAQIIO010000003">
    <property type="protein sequence ID" value="MDA5093733.1"/>
    <property type="molecule type" value="Genomic_DNA"/>
</dbReference>
<dbReference type="InterPro" id="IPR009075">
    <property type="entry name" value="AcylCo_DH/oxidase_C"/>
</dbReference>
<dbReference type="Pfam" id="PF00441">
    <property type="entry name" value="Acyl-CoA_dh_1"/>
    <property type="match status" value="1"/>
</dbReference>
<dbReference type="SUPFAM" id="SSF56645">
    <property type="entry name" value="Acyl-CoA dehydrogenase NM domain-like"/>
    <property type="match status" value="1"/>
</dbReference>
<dbReference type="SUPFAM" id="SSF47203">
    <property type="entry name" value="Acyl-CoA dehydrogenase C-terminal domain-like"/>
    <property type="match status" value="1"/>
</dbReference>
<evidence type="ECO:0000259" key="6">
    <source>
        <dbReference type="Pfam" id="PF02771"/>
    </source>
</evidence>
<keyword evidence="3" id="KW-0285">Flavoprotein</keyword>
<dbReference type="Gene3D" id="2.40.110.10">
    <property type="entry name" value="Butyryl-CoA Dehydrogenase, subunit A, domain 2"/>
    <property type="match status" value="1"/>
</dbReference>
<gene>
    <name evidence="7" type="ORF">O2N63_06490</name>
</gene>
<dbReference type="InterPro" id="IPR013786">
    <property type="entry name" value="AcylCoA_DH/ox_N"/>
</dbReference>
<dbReference type="RefSeq" id="WP_271053443.1">
    <property type="nucleotide sequence ID" value="NZ_JAQIIO010000003.1"/>
</dbReference>
<dbReference type="InterPro" id="IPR036250">
    <property type="entry name" value="AcylCo_DH-like_C"/>
</dbReference>
<dbReference type="PANTHER" id="PTHR43884">
    <property type="entry name" value="ACYL-COA DEHYDROGENASE"/>
    <property type="match status" value="1"/>
</dbReference>
<name>A0ABT4VZQ1_9RHOB</name>
<dbReference type="PIRSF" id="PIRSF016578">
    <property type="entry name" value="HsaA"/>
    <property type="match status" value="1"/>
</dbReference>
<accession>A0ABT4VZQ1</accession>
<protein>
    <submittedName>
        <fullName evidence="7">Acyl-CoA/acyl-ACP dehydrogenase</fullName>
    </submittedName>
</protein>
<comment type="cofactor">
    <cofactor evidence="1">
        <name>FAD</name>
        <dbReference type="ChEBI" id="CHEBI:57692"/>
    </cofactor>
</comment>
<dbReference type="Gene3D" id="1.10.540.10">
    <property type="entry name" value="Acyl-CoA dehydrogenase/oxidase, N-terminal domain"/>
    <property type="match status" value="1"/>
</dbReference>
<evidence type="ECO:0000256" key="4">
    <source>
        <dbReference type="ARBA" id="ARBA00022827"/>
    </source>
</evidence>
<proteinExistence type="inferred from homology"/>
<dbReference type="InterPro" id="IPR009100">
    <property type="entry name" value="AcylCoA_DH/oxidase_NM_dom_sf"/>
</dbReference>
<organism evidence="7 8">
    <name type="scientific">Aliiroseovarius salicola</name>
    <dbReference type="NCBI Taxonomy" id="3009082"/>
    <lineage>
        <taxon>Bacteria</taxon>
        <taxon>Pseudomonadati</taxon>
        <taxon>Pseudomonadota</taxon>
        <taxon>Alphaproteobacteria</taxon>
        <taxon>Rhodobacterales</taxon>
        <taxon>Paracoccaceae</taxon>
        <taxon>Aliiroseovarius</taxon>
    </lineage>
</organism>
<evidence type="ECO:0000256" key="3">
    <source>
        <dbReference type="ARBA" id="ARBA00022630"/>
    </source>
</evidence>
<sequence length="381" mass="40855">MPQHIDLITVLDQVAPIIAQNSTWLDATDGFIGENFDLLKEHGVFSALVPTEYGGGGATHTEMAEFIRELAHACPSTALTLSMHSHLVSAAVANDRAGRPGRALLEKVSSGQVILVSTGANDWLASNGSAVKVEGGYQVTAFKPFASGSPKGDMMVTSVSYDDPIDGPLVLHFPLPMSTDGVSLLGDWQTLGMRATGSQTVKIDGAFVPEAAIALKRPRNGFHPAFSVILTVAMPLIMSAYTGAAEKIAEMALERSHTKSELNYVLAGELINLLETARMARKGMIDLCNDFEFTPSEQLASDVLVHKTVCADHVTKVASKAMEVAGGLSFMRKNGIERFFRDLQGARFHPLPEKRQQLFTGRVALGLEPVETAQPVLQAAE</sequence>
<dbReference type="InterPro" id="IPR046373">
    <property type="entry name" value="Acyl-CoA_Oxase/DH_mid-dom_sf"/>
</dbReference>
<dbReference type="InterPro" id="IPR037069">
    <property type="entry name" value="AcylCoA_DH/ox_N_sf"/>
</dbReference>
<dbReference type="Pfam" id="PF02771">
    <property type="entry name" value="Acyl-CoA_dh_N"/>
    <property type="match status" value="1"/>
</dbReference>
<dbReference type="Gene3D" id="1.20.140.10">
    <property type="entry name" value="Butyryl-CoA Dehydrogenase, subunit A, domain 3"/>
    <property type="match status" value="1"/>
</dbReference>
<feature type="domain" description="Acyl-CoA dehydrogenase/oxidase N-terminal" evidence="6">
    <location>
        <begin position="22"/>
        <end position="93"/>
    </location>
</feature>
<comment type="similarity">
    <text evidence="2">Belongs to the acyl-CoA dehydrogenase family.</text>
</comment>
<evidence type="ECO:0000256" key="2">
    <source>
        <dbReference type="ARBA" id="ARBA00009347"/>
    </source>
</evidence>
<feature type="domain" description="Acyl-CoA dehydrogenase/oxidase C-terminal" evidence="5">
    <location>
        <begin position="300"/>
        <end position="347"/>
    </location>
</feature>
<evidence type="ECO:0000256" key="1">
    <source>
        <dbReference type="ARBA" id="ARBA00001974"/>
    </source>
</evidence>
<dbReference type="Proteomes" id="UP001528040">
    <property type="component" value="Unassembled WGS sequence"/>
</dbReference>
<evidence type="ECO:0000259" key="5">
    <source>
        <dbReference type="Pfam" id="PF00441"/>
    </source>
</evidence>
<keyword evidence="8" id="KW-1185">Reference proteome</keyword>
<dbReference type="PANTHER" id="PTHR43884:SF12">
    <property type="entry name" value="ISOVALERYL-COA DEHYDROGENASE, MITOCHONDRIAL-RELATED"/>
    <property type="match status" value="1"/>
</dbReference>
<evidence type="ECO:0000313" key="7">
    <source>
        <dbReference type="EMBL" id="MDA5093733.1"/>
    </source>
</evidence>
<reference evidence="7 8" key="1">
    <citation type="submission" date="2023-01" db="EMBL/GenBank/DDBJ databases">
        <authorList>
            <person name="Yoon J.-W."/>
        </authorList>
    </citation>
    <scope>NUCLEOTIDE SEQUENCE [LARGE SCALE GENOMIC DNA]</scope>
    <source>
        <strain evidence="7 8">KMU-50</strain>
    </source>
</reference>